<sequence>MPFSMRDGSPAVVASLEDDSTSRLTRDWLTRLFFSYRLWENCGLCDDHVSAIAEEREWSQVRRETILLQISWMLTCNYMDFTSANTNLSEALRDHFTAFIGLRFMLATSWMLYVNLGAIIGNFLTTIASSVAEVSGNICEAEKYETSHYAEKVYETISSDSDKLLNAASTRSVIVVVIYGAHSDNQRLDDYRRSYIMY</sequence>
<proteinExistence type="predicted"/>
<dbReference type="EMBL" id="JAVIJP010000044">
    <property type="protein sequence ID" value="KAL3626756.1"/>
    <property type="molecule type" value="Genomic_DNA"/>
</dbReference>
<evidence type="ECO:0000313" key="1">
    <source>
        <dbReference type="EMBL" id="KAL3626756.1"/>
    </source>
</evidence>
<evidence type="ECO:0000313" key="2">
    <source>
        <dbReference type="Proteomes" id="UP001632038"/>
    </source>
</evidence>
<comment type="caution">
    <text evidence="1">The sequence shown here is derived from an EMBL/GenBank/DDBJ whole genome shotgun (WGS) entry which is preliminary data.</text>
</comment>
<accession>A0ABD3CCF7</accession>
<dbReference type="AlphaFoldDB" id="A0ABD3CCF7"/>
<dbReference type="Proteomes" id="UP001632038">
    <property type="component" value="Unassembled WGS sequence"/>
</dbReference>
<gene>
    <name evidence="1" type="ORF">CASFOL_029328</name>
</gene>
<organism evidence="1 2">
    <name type="scientific">Castilleja foliolosa</name>
    <dbReference type="NCBI Taxonomy" id="1961234"/>
    <lineage>
        <taxon>Eukaryota</taxon>
        <taxon>Viridiplantae</taxon>
        <taxon>Streptophyta</taxon>
        <taxon>Embryophyta</taxon>
        <taxon>Tracheophyta</taxon>
        <taxon>Spermatophyta</taxon>
        <taxon>Magnoliopsida</taxon>
        <taxon>eudicotyledons</taxon>
        <taxon>Gunneridae</taxon>
        <taxon>Pentapetalae</taxon>
        <taxon>asterids</taxon>
        <taxon>lamiids</taxon>
        <taxon>Lamiales</taxon>
        <taxon>Orobanchaceae</taxon>
        <taxon>Pedicularideae</taxon>
        <taxon>Castillejinae</taxon>
        <taxon>Castilleja</taxon>
    </lineage>
</organism>
<name>A0ABD3CCF7_9LAMI</name>
<protein>
    <submittedName>
        <fullName evidence="1">Uncharacterized protein</fullName>
    </submittedName>
</protein>
<keyword evidence="2" id="KW-1185">Reference proteome</keyword>
<reference evidence="2" key="1">
    <citation type="journal article" date="2024" name="IScience">
        <title>Strigolactones Initiate the Formation of Haustorium-like Structures in Castilleja.</title>
        <authorList>
            <person name="Buerger M."/>
            <person name="Peterson D."/>
            <person name="Chory J."/>
        </authorList>
    </citation>
    <scope>NUCLEOTIDE SEQUENCE [LARGE SCALE GENOMIC DNA]</scope>
</reference>